<evidence type="ECO:0000313" key="1">
    <source>
        <dbReference type="EMBL" id="KAF5314354.1"/>
    </source>
</evidence>
<proteinExistence type="predicted"/>
<keyword evidence="2" id="KW-1185">Reference proteome</keyword>
<gene>
    <name evidence="1" type="ORF">D9619_011965</name>
</gene>
<reference evidence="1 2" key="1">
    <citation type="journal article" date="2020" name="ISME J.">
        <title>Uncovering the hidden diversity of litter-decomposition mechanisms in mushroom-forming fungi.</title>
        <authorList>
            <person name="Floudas D."/>
            <person name="Bentzer J."/>
            <person name="Ahren D."/>
            <person name="Johansson T."/>
            <person name="Persson P."/>
            <person name="Tunlid A."/>
        </authorList>
    </citation>
    <scope>NUCLEOTIDE SEQUENCE [LARGE SCALE GENOMIC DNA]</scope>
    <source>
        <strain evidence="1 2">CBS 101986</strain>
    </source>
</reference>
<dbReference type="AlphaFoldDB" id="A0A8H5EVY6"/>
<protein>
    <submittedName>
        <fullName evidence="1">Uncharacterized protein</fullName>
    </submittedName>
</protein>
<evidence type="ECO:0000313" key="2">
    <source>
        <dbReference type="Proteomes" id="UP000567179"/>
    </source>
</evidence>
<sequence>MSTASCSRDEQVCAVDKTLQALPGDVANGEVLTSEAPKPHWCSLSSRFLCSVVLVHYAVREECEQTRKCAPLMKHFGRLKKEVGNGEGFRAKSWRYILNAPLRRAPCLVVSLDLTCTYHCAIHMALSLLLAYNWGMGLALLPHFLHRLRPELLKDATCNPKQTRSCICAAPLSLPALALKQGDDLPASSWSSCCPAALLLVWSPNQKGGAHDALRRGESFSLFSYSVFFSSSLFPFSTHYVVLPLLSGLCYVLRRLFSFAHSVYAAFNLKCRSEA</sequence>
<dbReference type="EMBL" id="JAACJJ010000044">
    <property type="protein sequence ID" value="KAF5314354.1"/>
    <property type="molecule type" value="Genomic_DNA"/>
</dbReference>
<accession>A0A8H5EVY6</accession>
<dbReference type="Proteomes" id="UP000567179">
    <property type="component" value="Unassembled WGS sequence"/>
</dbReference>
<name>A0A8H5EVY6_9AGAR</name>
<comment type="caution">
    <text evidence="1">The sequence shown here is derived from an EMBL/GenBank/DDBJ whole genome shotgun (WGS) entry which is preliminary data.</text>
</comment>
<organism evidence="1 2">
    <name type="scientific">Psilocybe cf. subviscida</name>
    <dbReference type="NCBI Taxonomy" id="2480587"/>
    <lineage>
        <taxon>Eukaryota</taxon>
        <taxon>Fungi</taxon>
        <taxon>Dikarya</taxon>
        <taxon>Basidiomycota</taxon>
        <taxon>Agaricomycotina</taxon>
        <taxon>Agaricomycetes</taxon>
        <taxon>Agaricomycetidae</taxon>
        <taxon>Agaricales</taxon>
        <taxon>Agaricineae</taxon>
        <taxon>Strophariaceae</taxon>
        <taxon>Psilocybe</taxon>
    </lineage>
</organism>